<feature type="domain" description="Protein kinase" evidence="7">
    <location>
        <begin position="906"/>
        <end position="1476"/>
    </location>
</feature>
<feature type="compositionally biased region" description="Basic residues" evidence="6">
    <location>
        <begin position="1009"/>
        <end position="1018"/>
    </location>
</feature>
<dbReference type="InterPro" id="IPR023393">
    <property type="entry name" value="START-like_dom_sf"/>
</dbReference>
<keyword evidence="3 4" id="KW-0067">ATP-binding</keyword>
<evidence type="ECO:0000259" key="7">
    <source>
        <dbReference type="PROSITE" id="PS50011"/>
    </source>
</evidence>
<dbReference type="SMART" id="SM00220">
    <property type="entry name" value="S_TKc"/>
    <property type="match status" value="1"/>
</dbReference>
<dbReference type="Proteomes" id="UP001165060">
    <property type="component" value="Unassembled WGS sequence"/>
</dbReference>
<dbReference type="InterPro" id="IPR008271">
    <property type="entry name" value="Ser/Thr_kinase_AS"/>
</dbReference>
<gene>
    <name evidence="8" type="ORF">TeGR_g1210</name>
</gene>
<organism evidence="8 9">
    <name type="scientific">Tetraparma gracilis</name>
    <dbReference type="NCBI Taxonomy" id="2962635"/>
    <lineage>
        <taxon>Eukaryota</taxon>
        <taxon>Sar</taxon>
        <taxon>Stramenopiles</taxon>
        <taxon>Ochrophyta</taxon>
        <taxon>Bolidophyceae</taxon>
        <taxon>Parmales</taxon>
        <taxon>Triparmaceae</taxon>
        <taxon>Tetraparma</taxon>
    </lineage>
</organism>
<feature type="coiled-coil region" evidence="5">
    <location>
        <begin position="822"/>
        <end position="881"/>
    </location>
</feature>
<keyword evidence="5" id="KW-0175">Coiled coil</keyword>
<dbReference type="SUPFAM" id="SSF101898">
    <property type="entry name" value="NHL repeat"/>
    <property type="match status" value="1"/>
</dbReference>
<evidence type="ECO:0000256" key="4">
    <source>
        <dbReference type="PROSITE-ProRule" id="PRU10141"/>
    </source>
</evidence>
<dbReference type="SUPFAM" id="SSF55961">
    <property type="entry name" value="Bet v1-like"/>
    <property type="match status" value="1"/>
</dbReference>
<name>A0ABQ6MF14_9STRA</name>
<dbReference type="Gene3D" id="1.10.510.10">
    <property type="entry name" value="Transferase(Phosphotransferase) domain 1"/>
    <property type="match status" value="2"/>
</dbReference>
<evidence type="ECO:0000256" key="3">
    <source>
        <dbReference type="ARBA" id="ARBA00022840"/>
    </source>
</evidence>
<dbReference type="InterPro" id="IPR011009">
    <property type="entry name" value="Kinase-like_dom_sf"/>
</dbReference>
<feature type="compositionally biased region" description="Acidic residues" evidence="6">
    <location>
        <begin position="1507"/>
        <end position="1516"/>
    </location>
</feature>
<dbReference type="Gene3D" id="3.30.530.20">
    <property type="match status" value="1"/>
</dbReference>
<dbReference type="PANTHER" id="PTHR44329">
    <property type="entry name" value="SERINE/THREONINE-PROTEIN KINASE TNNI3K-RELATED"/>
    <property type="match status" value="1"/>
</dbReference>
<evidence type="ECO:0000313" key="8">
    <source>
        <dbReference type="EMBL" id="GMI24887.1"/>
    </source>
</evidence>
<evidence type="ECO:0000256" key="5">
    <source>
        <dbReference type="SAM" id="Coils"/>
    </source>
</evidence>
<dbReference type="SUPFAM" id="SSF56112">
    <property type="entry name" value="Protein kinase-like (PK-like)"/>
    <property type="match status" value="1"/>
</dbReference>
<dbReference type="InterPro" id="IPR001245">
    <property type="entry name" value="Ser-Thr/Tyr_kinase_cat_dom"/>
</dbReference>
<feature type="region of interest" description="Disordered" evidence="6">
    <location>
        <begin position="1008"/>
        <end position="1028"/>
    </location>
</feature>
<reference evidence="8 9" key="1">
    <citation type="journal article" date="2023" name="Commun. Biol.">
        <title>Genome analysis of Parmales, the sister group of diatoms, reveals the evolutionary specialization of diatoms from phago-mixotrophs to photoautotrophs.</title>
        <authorList>
            <person name="Ban H."/>
            <person name="Sato S."/>
            <person name="Yoshikawa S."/>
            <person name="Yamada K."/>
            <person name="Nakamura Y."/>
            <person name="Ichinomiya M."/>
            <person name="Sato N."/>
            <person name="Blanc-Mathieu R."/>
            <person name="Endo H."/>
            <person name="Kuwata A."/>
            <person name="Ogata H."/>
        </authorList>
    </citation>
    <scope>NUCLEOTIDE SEQUENCE [LARGE SCALE GENOMIC DNA]</scope>
</reference>
<dbReference type="InterPro" id="IPR051681">
    <property type="entry name" value="Ser/Thr_Kinases-Pseudokinases"/>
</dbReference>
<dbReference type="PROSITE" id="PS50011">
    <property type="entry name" value="PROTEIN_KINASE_DOM"/>
    <property type="match status" value="1"/>
</dbReference>
<protein>
    <recommendedName>
        <fullName evidence="7">Protein kinase domain-containing protein</fullName>
    </recommendedName>
</protein>
<feature type="non-terminal residue" evidence="8">
    <location>
        <position position="1"/>
    </location>
</feature>
<dbReference type="InterPro" id="IPR017441">
    <property type="entry name" value="Protein_kinase_ATP_BS"/>
</dbReference>
<keyword evidence="1" id="KW-0418">Kinase</keyword>
<dbReference type="InterPro" id="IPR000719">
    <property type="entry name" value="Prot_kinase_dom"/>
</dbReference>
<dbReference type="PROSITE" id="PS00107">
    <property type="entry name" value="PROTEIN_KINASE_ATP"/>
    <property type="match status" value="1"/>
</dbReference>
<dbReference type="Pfam" id="PF00069">
    <property type="entry name" value="Pkinase"/>
    <property type="match status" value="1"/>
</dbReference>
<feature type="binding site" evidence="4">
    <location>
        <position position="933"/>
    </location>
    <ligand>
        <name>ATP</name>
        <dbReference type="ChEBI" id="CHEBI:30616"/>
    </ligand>
</feature>
<keyword evidence="1" id="KW-0723">Serine/threonine-protein kinase</keyword>
<feature type="region of interest" description="Disordered" evidence="6">
    <location>
        <begin position="1504"/>
        <end position="1524"/>
    </location>
</feature>
<dbReference type="Pfam" id="PF07714">
    <property type="entry name" value="PK_Tyr_Ser-Thr"/>
    <property type="match status" value="1"/>
</dbReference>
<dbReference type="EMBL" id="BRYB01004053">
    <property type="protein sequence ID" value="GMI24887.1"/>
    <property type="molecule type" value="Genomic_DNA"/>
</dbReference>
<evidence type="ECO:0000256" key="1">
    <source>
        <dbReference type="ARBA" id="ARBA00022527"/>
    </source>
</evidence>
<proteinExistence type="predicted"/>
<feature type="region of interest" description="Disordered" evidence="6">
    <location>
        <begin position="1591"/>
        <end position="1613"/>
    </location>
</feature>
<evidence type="ECO:0000256" key="6">
    <source>
        <dbReference type="SAM" id="MobiDB-lite"/>
    </source>
</evidence>
<keyword evidence="2 4" id="KW-0547">Nucleotide-binding</keyword>
<sequence>LPSPPPHCPDGATLIQDFSAAPCTCSLTGVVNGVEVDAVGCGAHEGEEGEGDWCYTSEACELGVASAALKAAICMACPAEIPVSEEGSTACSYSPEDCLEVRFVDSCVGTSAESTLVGAFVFWEGECPNTGGRPVYFNSITERFLFYYSPGGDWLVATGCGMTSGIAAGGKAGWYPFENTAATWTCSNNGAAAIKTVSIECSFYDGQPLPCSPGKFEPAGEAPAGDCASSCPPHLPTSPPGSTSLSSCMTIASNFLLVSSAIDRLMELNNDASDFSLAIEGGDLRMPIGVACVSEILCLVGNGAGSNVVAVNLRGEVMGVFAQVGNPNGLLHIKHLNLLAVASFPGNGFVYIFDLADLNLEQPLQESDAVQTIYMSASDGRPNYISLGEHDSELLITTKLGKVLRRCLEGTGCKPQIRNSAMMQYDGSNLFGIGVLDETYIVVNFNDEKIYECPLTSVGIYEINCEVFADQPQGTDWDPIDVLVDPIKRLVFVVDHTFSDVLVLDFDGNFLAPLASSRGALMQPNAMAQRPGLYAPLSPSHPPSSHPAAGERIEVALVMMDAYNSTVSNSHPTSSHDLALEVSATGYITGTNFTTTIEGEFLYDSTSSAHASLTASVVIPYAGDWTLDVTQGTYNVQHFLGSPRLITVAAAGTDPASCVVKIPGGRSITAGSSFEAIVETFDEFENPTSHPEDSFKSRVELGNSEENFGNRHAFVNDAFGNEVLDAPGVAVQVQGLDSLDPAEVVKHDLEGPRYSHAVTVPEGLEATLNITFTLGGVLIGEPVEITVAPPPPKPLDHTTAYVSVGVASFLLLVGAYFYRRRLQHAAMQLKSVELEMNNQNQLFTIRRKAASARRKELEAEKEELEEEVRLKKHSEEELKVMVSALEAVSKERQDELKEVMMESKELKIDKLLGKGGFGVVNLATYRGTKVAMKQLLTVNEENVLRFRHECFLTKNLSHPNVVKLVGVCWSEELFACCLEFVENGSLEFWLRLTAGGKKWVAAKKPVIGKNKKKQKKKGPPLSQVTFQGFDHNGEYNEAEHTDTDRAKKEEAEKLLHHWWMQRMNPKMGWTEMFKEDGSRLDHGLSSYHAYDKDSSCGEAMAHGYVNATPKQVMGWYEEERRTSTFLEKIDETYTTSTNVMQIPIPIPTVSDRESLFRSVNFRNDEDRSYTNLNYTLEDERRPVEGGKVRIESLFCFVAKEAPGSEGEKSEVWRMSLSNFKFAMGFGFVNQIAATKTAELIAAPLELLKLNVERLLKEYKPPEHVVEELDLTWKGGLWRMALEAALGVQYLHHHRYWSDGGKRHNGATNEIEEEEAGWKESVIHRDLKPDNMLLTRDWTLKLTDFGEARAQNMGGTMTSVGTPIYIAPEVMRADHYDVKADTWSYGLCLVAMIRAERTLEQFFYQALRKHKKRKTTKGLGMGQMTKYYYSEGWRPILPLSFVKAYPKLHTLIQECWRVRRKERPNFDEIVKRLQGDIGDEIKRREEPQITLYSKEDDVIYRDRIGKEDEIEDSDEEGSGTKRGEVVTKAAHNKVVEAMAAKDKVLAELQAKMGKVESALQEKTAKERLWGEALQDLKVGSPDELRELAETHRRVTKELGERTEREKGEGGGRVM</sequence>
<keyword evidence="1" id="KW-0808">Transferase</keyword>
<dbReference type="PROSITE" id="PS00108">
    <property type="entry name" value="PROTEIN_KINASE_ST"/>
    <property type="match status" value="1"/>
</dbReference>
<evidence type="ECO:0000256" key="2">
    <source>
        <dbReference type="ARBA" id="ARBA00022741"/>
    </source>
</evidence>
<comment type="caution">
    <text evidence="8">The sequence shown here is derived from an EMBL/GenBank/DDBJ whole genome shotgun (WGS) entry which is preliminary data.</text>
</comment>
<accession>A0ABQ6MF14</accession>
<evidence type="ECO:0000313" key="9">
    <source>
        <dbReference type="Proteomes" id="UP001165060"/>
    </source>
</evidence>
<keyword evidence="9" id="KW-1185">Reference proteome</keyword>